<dbReference type="Pfam" id="PF07727">
    <property type="entry name" value="RVT_2"/>
    <property type="match status" value="1"/>
</dbReference>
<name>A0AAV1UT89_9STRA</name>
<evidence type="ECO:0000259" key="3">
    <source>
        <dbReference type="Pfam" id="PF25597"/>
    </source>
</evidence>
<dbReference type="AlphaFoldDB" id="A0AAV1UT89"/>
<feature type="domain" description="Retroviral polymerase SH3-like" evidence="3">
    <location>
        <begin position="4"/>
        <end position="59"/>
    </location>
</feature>
<dbReference type="EMBL" id="CAKLBY020000227">
    <property type="protein sequence ID" value="CAK7937756.1"/>
    <property type="molecule type" value="Genomic_DNA"/>
</dbReference>
<dbReference type="InterPro" id="IPR043502">
    <property type="entry name" value="DNA/RNA_pol_sf"/>
</dbReference>
<gene>
    <name evidence="4" type="ORF">PM001_LOCUS22906</name>
</gene>
<dbReference type="InterPro" id="IPR013103">
    <property type="entry name" value="RVT_2"/>
</dbReference>
<feature type="compositionally biased region" description="Polar residues" evidence="1">
    <location>
        <begin position="117"/>
        <end position="127"/>
    </location>
</feature>
<dbReference type="InterPro" id="IPR057670">
    <property type="entry name" value="SH3_retrovirus"/>
</dbReference>
<evidence type="ECO:0000313" key="4">
    <source>
        <dbReference type="EMBL" id="CAK7937756.1"/>
    </source>
</evidence>
<proteinExistence type="predicted"/>
<organism evidence="4 5">
    <name type="scientific">Peronospora matthiolae</name>
    <dbReference type="NCBI Taxonomy" id="2874970"/>
    <lineage>
        <taxon>Eukaryota</taxon>
        <taxon>Sar</taxon>
        <taxon>Stramenopiles</taxon>
        <taxon>Oomycota</taxon>
        <taxon>Peronosporomycetes</taxon>
        <taxon>Peronosporales</taxon>
        <taxon>Peronosporaceae</taxon>
        <taxon>Peronospora</taxon>
    </lineage>
</organism>
<feature type="domain" description="Reverse transcriptase Ty1/copia-type" evidence="2">
    <location>
        <begin position="168"/>
        <end position="403"/>
    </location>
</feature>
<protein>
    <recommendedName>
        <fullName evidence="6">Reverse transcriptase Ty1/copia-type domain-containing protein</fullName>
    </recommendedName>
</protein>
<evidence type="ECO:0000256" key="1">
    <source>
        <dbReference type="SAM" id="MobiDB-lite"/>
    </source>
</evidence>
<evidence type="ECO:0008006" key="6">
    <source>
        <dbReference type="Google" id="ProtNLM"/>
    </source>
</evidence>
<sequence length="499" mass="55887">MSDVHTDAKENRLKRDPKAGVDMFVGYEEVSKAYQVYDVEAGKVVVSRDVNFDESIFGLPKPITDEGADELDFKLLNDEEPRQVEYKQTGKRKSRLDDEDAAAQRLRALSQRPGLVESSTPDSNSSCLEEDAETKDSDESTPPVFWRASANAVEAAMGLLESSTFEAALPNGQRAIGKKWVFKIKRKADGSIEKYKARLVAKGFRLKYGIDYTETFSPVIKYVTVRMVVAISKPFGWPIDQLDVVTAFLYGVMKEQVICVIPEGVNLDSTFDCLVLVKSIYGLKQASRVWNETFDKFVCSIGFQASYFDPCIYIKTSDGHCVLVLVDVEDVLVTGSSLELIARTKNDLKTRFEMTDSGKYSFVLGIELLDGEDGCVTLCQRRYVDDILKRFGMEECKAVASPVDVSSRVMSSSTASKIDVPCREAVGALMHLTTAKRPDIACAVSFVSRFMENPQEEHGCGQEHLSLPTRHQDAWNVLQAKCMDRFSWLFGRRLGRRPY</sequence>
<comment type="caution">
    <text evidence="4">The sequence shown here is derived from an EMBL/GenBank/DDBJ whole genome shotgun (WGS) entry which is preliminary data.</text>
</comment>
<evidence type="ECO:0000313" key="5">
    <source>
        <dbReference type="Proteomes" id="UP001162060"/>
    </source>
</evidence>
<feature type="region of interest" description="Disordered" evidence="1">
    <location>
        <begin position="107"/>
        <end position="143"/>
    </location>
</feature>
<dbReference type="Pfam" id="PF25597">
    <property type="entry name" value="SH3_retrovirus"/>
    <property type="match status" value="1"/>
</dbReference>
<dbReference type="PANTHER" id="PTHR11439">
    <property type="entry name" value="GAG-POL-RELATED RETROTRANSPOSON"/>
    <property type="match status" value="1"/>
</dbReference>
<dbReference type="Proteomes" id="UP001162060">
    <property type="component" value="Unassembled WGS sequence"/>
</dbReference>
<dbReference type="SUPFAM" id="SSF56672">
    <property type="entry name" value="DNA/RNA polymerases"/>
    <property type="match status" value="1"/>
</dbReference>
<evidence type="ECO:0000259" key="2">
    <source>
        <dbReference type="Pfam" id="PF07727"/>
    </source>
</evidence>
<reference evidence="4" key="1">
    <citation type="submission" date="2024-01" db="EMBL/GenBank/DDBJ databases">
        <authorList>
            <person name="Webb A."/>
        </authorList>
    </citation>
    <scope>NUCLEOTIDE SEQUENCE</scope>
    <source>
        <strain evidence="4">Pm1</strain>
    </source>
</reference>
<dbReference type="PANTHER" id="PTHR11439:SF463">
    <property type="entry name" value="REVERSE TRANSCRIPTASE TY1_COPIA-TYPE DOMAIN-CONTAINING PROTEIN"/>
    <property type="match status" value="1"/>
</dbReference>
<accession>A0AAV1UT89</accession>